<keyword evidence="4" id="KW-0472">Membrane</keyword>
<dbReference type="PROSITE" id="PS50111">
    <property type="entry name" value="CHEMOTAXIS_TRANSDUC_2"/>
    <property type="match status" value="1"/>
</dbReference>
<dbReference type="RefSeq" id="WP_036152064.1">
    <property type="nucleotide sequence ID" value="NZ_AVCX01000011.1"/>
</dbReference>
<evidence type="ECO:0000313" key="7">
    <source>
        <dbReference type="Proteomes" id="UP000030437"/>
    </source>
</evidence>
<evidence type="ECO:0000256" key="3">
    <source>
        <dbReference type="SAM" id="Coils"/>
    </source>
</evidence>
<gene>
    <name evidence="6" type="ORF">CD32_05330</name>
</gene>
<keyword evidence="4" id="KW-1133">Transmembrane helix</keyword>
<evidence type="ECO:0000313" key="6">
    <source>
        <dbReference type="EMBL" id="KGR86760.1"/>
    </source>
</evidence>
<dbReference type="SUPFAM" id="SSF58104">
    <property type="entry name" value="Methyl-accepting chemotaxis protein (MCP) signaling domain"/>
    <property type="match status" value="1"/>
</dbReference>
<keyword evidence="4" id="KW-0812">Transmembrane</keyword>
<feature type="domain" description="Methyl-accepting transducer" evidence="5">
    <location>
        <begin position="209"/>
        <end position="459"/>
    </location>
</feature>
<evidence type="ECO:0000256" key="1">
    <source>
        <dbReference type="ARBA" id="ARBA00023224"/>
    </source>
</evidence>
<evidence type="ECO:0000256" key="4">
    <source>
        <dbReference type="SAM" id="Phobius"/>
    </source>
</evidence>
<dbReference type="Pfam" id="PF00015">
    <property type="entry name" value="MCPsignal"/>
    <property type="match status" value="1"/>
</dbReference>
<evidence type="ECO:0000259" key="5">
    <source>
        <dbReference type="PROSITE" id="PS50111"/>
    </source>
</evidence>
<feature type="transmembrane region" description="Helical" evidence="4">
    <location>
        <begin position="41"/>
        <end position="59"/>
    </location>
</feature>
<dbReference type="Gene3D" id="1.10.287.950">
    <property type="entry name" value="Methyl-accepting chemotaxis protein"/>
    <property type="match status" value="1"/>
</dbReference>
<dbReference type="AlphaFoldDB" id="A0A0A3ITK3"/>
<protein>
    <recommendedName>
        <fullName evidence="5">Methyl-accepting transducer domain-containing protein</fullName>
    </recommendedName>
</protein>
<evidence type="ECO:0000256" key="2">
    <source>
        <dbReference type="PROSITE-ProRule" id="PRU00284"/>
    </source>
</evidence>
<dbReference type="PANTHER" id="PTHR32089">
    <property type="entry name" value="METHYL-ACCEPTING CHEMOTAXIS PROTEIN MCPB"/>
    <property type="match status" value="1"/>
</dbReference>
<dbReference type="STRING" id="1220589.CD32_05330"/>
<comment type="caution">
    <text evidence="6">The sequence shown here is derived from an EMBL/GenBank/DDBJ whole genome shotgun (WGS) entry which is preliminary data.</text>
</comment>
<dbReference type="InterPro" id="IPR004089">
    <property type="entry name" value="MCPsignal_dom"/>
</dbReference>
<keyword evidence="3" id="KW-0175">Coiled coil</keyword>
<accession>A0A0A3ITK3</accession>
<sequence>MGGKQFNMNWAHRLNLGTTVIMVLLIVSPLIYMYGFSKASLYIMVGVLILGLAAVNYFLKIPDRLKGIIFAMLPAVVTAVLFFIDGYAINKHYFLFISVIMAALYFDRAVTLIHWGVINILMLGLYFGAAENFLAQNNELPQFIIVYAAMNGCQYMIYRLSKWGRAIIQETQQKQQEATEVMEDLKGVLQAISEGSVKLSTNVNEVSGSLQTMNTISGTILQSAQQIAESIQEEAEMAQSINKVMQASMKKIDETAKTSALVVADSKHMNEAIVSSWEKVNLVTNHMDTLHGTIHTTTNTVDDLQESLTKVNYLLGGIKDIADQTNLLALNAAIEAARAGEHGKGFAVVAEEVRKLAEQSAQTASQITEVTGQLFAKSGAAQSQVHAGKAAVEEGAQLLEEIAQAFDRIKVAFNGSTEKLMAKVGATHEANEEFQQVVAKIEQLAAVSEESTALTAEIVSAISEENEMLSSIAQVAEELEELNEELRALSSKI</sequence>
<organism evidence="6 7">
    <name type="scientific">Lysinibacillus odysseyi 34hs-1 = NBRC 100172</name>
    <dbReference type="NCBI Taxonomy" id="1220589"/>
    <lineage>
        <taxon>Bacteria</taxon>
        <taxon>Bacillati</taxon>
        <taxon>Bacillota</taxon>
        <taxon>Bacilli</taxon>
        <taxon>Bacillales</taxon>
        <taxon>Bacillaceae</taxon>
        <taxon>Lysinibacillus</taxon>
    </lineage>
</organism>
<dbReference type="PANTHER" id="PTHR32089:SF112">
    <property type="entry name" value="LYSOZYME-LIKE PROTEIN-RELATED"/>
    <property type="match status" value="1"/>
</dbReference>
<feature type="coiled-coil region" evidence="3">
    <location>
        <begin position="462"/>
        <end position="492"/>
    </location>
</feature>
<feature type="transmembrane region" description="Helical" evidence="4">
    <location>
        <begin position="113"/>
        <end position="134"/>
    </location>
</feature>
<dbReference type="eggNOG" id="COG0840">
    <property type="taxonomic scope" value="Bacteria"/>
</dbReference>
<dbReference type="GO" id="GO:0007165">
    <property type="term" value="P:signal transduction"/>
    <property type="evidence" value="ECO:0007669"/>
    <property type="project" value="UniProtKB-KW"/>
</dbReference>
<feature type="transmembrane region" description="Helical" evidence="4">
    <location>
        <begin position="140"/>
        <end position="158"/>
    </location>
</feature>
<dbReference type="Proteomes" id="UP000030437">
    <property type="component" value="Unassembled WGS sequence"/>
</dbReference>
<keyword evidence="1 2" id="KW-0807">Transducer</keyword>
<feature type="transmembrane region" description="Helical" evidence="4">
    <location>
        <begin position="14"/>
        <end position="35"/>
    </location>
</feature>
<reference evidence="6 7" key="1">
    <citation type="submission" date="2014-02" db="EMBL/GenBank/DDBJ databases">
        <title>Draft genome sequence of Lysinibacillus odysseyi NBRC 100172.</title>
        <authorList>
            <person name="Zhang F."/>
            <person name="Wang G."/>
            <person name="Zhang L."/>
        </authorList>
    </citation>
    <scope>NUCLEOTIDE SEQUENCE [LARGE SCALE GENOMIC DNA]</scope>
    <source>
        <strain evidence="6 7">NBRC 100172</strain>
    </source>
</reference>
<keyword evidence="7" id="KW-1185">Reference proteome</keyword>
<feature type="transmembrane region" description="Helical" evidence="4">
    <location>
        <begin position="66"/>
        <end position="84"/>
    </location>
</feature>
<proteinExistence type="predicted"/>
<dbReference type="EMBL" id="JPVP01000050">
    <property type="protein sequence ID" value="KGR86760.1"/>
    <property type="molecule type" value="Genomic_DNA"/>
</dbReference>
<dbReference type="OrthoDB" id="2166737at2"/>
<dbReference type="GO" id="GO:0016020">
    <property type="term" value="C:membrane"/>
    <property type="evidence" value="ECO:0007669"/>
    <property type="project" value="InterPro"/>
</dbReference>
<dbReference type="SMART" id="SM00283">
    <property type="entry name" value="MA"/>
    <property type="match status" value="1"/>
</dbReference>
<name>A0A0A3ITK3_9BACI</name>